<dbReference type="AlphaFoldDB" id="A0A0L7L6U3"/>
<evidence type="ECO:0000256" key="5">
    <source>
        <dbReference type="SAM" id="MobiDB-lite"/>
    </source>
</evidence>
<dbReference type="PROSITE" id="PS50984">
    <property type="entry name" value="TRUD"/>
    <property type="match status" value="1"/>
</dbReference>
<name>A0A0L7L6U3_OPEBR</name>
<dbReference type="Gene3D" id="3.30.2350.20">
    <property type="entry name" value="TruD, catalytic domain"/>
    <property type="match status" value="2"/>
</dbReference>
<dbReference type="GO" id="GO:0008033">
    <property type="term" value="P:tRNA processing"/>
    <property type="evidence" value="ECO:0007669"/>
    <property type="project" value="UniProtKB-KW"/>
</dbReference>
<feature type="compositionally biased region" description="Basic and acidic residues" evidence="5">
    <location>
        <begin position="280"/>
        <end position="294"/>
    </location>
</feature>
<organism evidence="7 8">
    <name type="scientific">Operophtera brumata</name>
    <name type="common">Winter moth</name>
    <name type="synonym">Phalaena brumata</name>
    <dbReference type="NCBI Taxonomy" id="104452"/>
    <lineage>
        <taxon>Eukaryota</taxon>
        <taxon>Metazoa</taxon>
        <taxon>Ecdysozoa</taxon>
        <taxon>Arthropoda</taxon>
        <taxon>Hexapoda</taxon>
        <taxon>Insecta</taxon>
        <taxon>Pterygota</taxon>
        <taxon>Neoptera</taxon>
        <taxon>Endopterygota</taxon>
        <taxon>Lepidoptera</taxon>
        <taxon>Glossata</taxon>
        <taxon>Ditrysia</taxon>
        <taxon>Geometroidea</taxon>
        <taxon>Geometridae</taxon>
        <taxon>Larentiinae</taxon>
        <taxon>Operophtera</taxon>
    </lineage>
</organism>
<dbReference type="STRING" id="104452.A0A0L7L6U3"/>
<dbReference type="GO" id="GO:0001522">
    <property type="term" value="P:pseudouridine synthesis"/>
    <property type="evidence" value="ECO:0007669"/>
    <property type="project" value="InterPro"/>
</dbReference>
<comment type="caution">
    <text evidence="7">The sequence shown here is derived from an EMBL/GenBank/DDBJ whole genome shotgun (WGS) entry which is preliminary data.</text>
</comment>
<feature type="region of interest" description="Disordered" evidence="5">
    <location>
        <begin position="897"/>
        <end position="939"/>
    </location>
</feature>
<feature type="region of interest" description="Disordered" evidence="5">
    <location>
        <begin position="46"/>
        <end position="86"/>
    </location>
</feature>
<dbReference type="InterPro" id="IPR001656">
    <property type="entry name" value="PsdUridine_synth_TruD"/>
</dbReference>
<comment type="catalytic activity">
    <reaction evidence="4">
        <text>a uridine in tRNA = a pseudouridine in tRNA</text>
        <dbReference type="Rhea" id="RHEA:54572"/>
        <dbReference type="Rhea" id="RHEA-COMP:13339"/>
        <dbReference type="Rhea" id="RHEA-COMP:13934"/>
        <dbReference type="ChEBI" id="CHEBI:65314"/>
        <dbReference type="ChEBI" id="CHEBI:65315"/>
    </reaction>
</comment>
<dbReference type="Proteomes" id="UP000037510">
    <property type="component" value="Unassembled WGS sequence"/>
</dbReference>
<feature type="domain" description="TRUD" evidence="6">
    <location>
        <begin position="158"/>
        <end position="366"/>
    </location>
</feature>
<feature type="compositionally biased region" description="Basic and acidic residues" evidence="5">
    <location>
        <begin position="919"/>
        <end position="931"/>
    </location>
</feature>
<keyword evidence="3" id="KW-0413">Isomerase</keyword>
<dbReference type="PANTHER" id="PTHR13326:SF31">
    <property type="entry name" value="PSEUDOURIDYLATE SYNTHASE 7 HOMOLOG"/>
    <property type="match status" value="1"/>
</dbReference>
<sequence>MLSARRIDPRKLATAGRGLRDLALGNYSFYRDHLKLGMLKRNKLRNAQRAPHRPAQAGDGGARAAGPRPRQLQLPPGPSEARHAQRKQVNCAVLSARRVDPRKLATAGRGLRDLALGNYSFHRDHLKLGMLKGNNARRVDPRKLATAGRGLRDLALGNYSFHRDHLKLGMLKGNKNLGTRWLGGAWLWAGGRLGGVSELCQVPRNTRLLYLHAYQSLVWNRCVSERVRRAGLAPAPGDLVPEHEHDIIADDASDTEETKTETEPEPEAEVDFTSDEQSETEPKAKQEETQEKQKVPVKTLTQEDVESGRYSIFDVIMPLPGYNIEYPPNMRDYYETLLTKDGLTLELRSKHKSYSMSGAYRHVAVRPSDVTWRCVRYDDPFADLIASDMDEMQGKQLSGIVPGTTSHRYYNIRPTRAPGKQLSGIVPGTTSHRYYNIRPTRAAGKQLSGIVPGTTSHRYYYIRPTRAAGRQLSGIVPGTTSHRYYYICPTRAAGKQLSGIVPGTTSHRYYYIRHELQASCSAGSCQVQHHIATTTSDTSCRQAAQRDRARYNITSLLLHPSDTSCRQAAQRDRARYNITSLLHPSDTSCRQAAQRDRVRYNITSLLLNPTRAAGKQLSGMMPGTSSHRYYYIRSTRAAGKQLSGIVSGTTSHRYYYIDTSCRQAAQRDRARYIITSLLLHPTRAAGKQLSGIVPGTTSHRYYYIRHELQASSSAGSCQAGSSAGSCQVHHHIATTTSDTSCRQAAQRDRARYNITSLLLHPTRAAGKQLSGIVPGTTSHRYYYIRYELQASSSAGSCQVQHHIATTTSDTSCRQAAQRDRARYNITSLLLHPTRAAGMQLSGIVPGTTSHRYYYIRHELQASSSAGSCQALLLTLTLPVSCYATMALRDLLKADTSSHKQAQQNNYHKRKLSDNTAEGNGEKKLKAVHAEGTDLLTELE</sequence>
<feature type="compositionally biased region" description="Acidic residues" evidence="5">
    <location>
        <begin position="263"/>
        <end position="279"/>
    </location>
</feature>
<reference evidence="7 8" key="1">
    <citation type="journal article" date="2015" name="Genome Biol. Evol.">
        <title>The genome of winter moth (Operophtera brumata) provides a genomic perspective on sexual dimorphism and phenology.</title>
        <authorList>
            <person name="Derks M.F."/>
            <person name="Smit S."/>
            <person name="Salis L."/>
            <person name="Schijlen E."/>
            <person name="Bossers A."/>
            <person name="Mateman C."/>
            <person name="Pijl A.S."/>
            <person name="de Ridder D."/>
            <person name="Groenen M.A."/>
            <person name="Visser M.E."/>
            <person name="Megens H.J."/>
        </authorList>
    </citation>
    <scope>NUCLEOTIDE SEQUENCE [LARGE SCALE GENOMIC DNA]</scope>
    <source>
        <strain evidence="7">WM2013NL</strain>
        <tissue evidence="7">Head and thorax</tissue>
    </source>
</reference>
<keyword evidence="8" id="KW-1185">Reference proteome</keyword>
<evidence type="ECO:0000259" key="6">
    <source>
        <dbReference type="PROSITE" id="PS50984"/>
    </source>
</evidence>
<evidence type="ECO:0000256" key="1">
    <source>
        <dbReference type="ARBA" id="ARBA00007953"/>
    </source>
</evidence>
<dbReference type="InterPro" id="IPR020103">
    <property type="entry name" value="PsdUridine_synth_cat_dom_sf"/>
</dbReference>
<protein>
    <submittedName>
        <fullName evidence="7">Pseudouridylate synthase 7-like protein</fullName>
    </submittedName>
</protein>
<evidence type="ECO:0000256" key="4">
    <source>
        <dbReference type="ARBA" id="ARBA00036943"/>
    </source>
</evidence>
<keyword evidence="2" id="KW-0819">tRNA processing</keyword>
<evidence type="ECO:0000313" key="7">
    <source>
        <dbReference type="EMBL" id="KOB71193.1"/>
    </source>
</evidence>
<dbReference type="InterPro" id="IPR042214">
    <property type="entry name" value="TruD_catalytic"/>
</dbReference>
<feature type="region of interest" description="Disordered" evidence="5">
    <location>
        <begin position="233"/>
        <end position="300"/>
    </location>
</feature>
<accession>A0A0L7L6U3</accession>
<feature type="compositionally biased region" description="Low complexity" evidence="5">
    <location>
        <begin position="64"/>
        <end position="74"/>
    </location>
</feature>
<dbReference type="GO" id="GO:0009982">
    <property type="term" value="F:pseudouridine synthase activity"/>
    <property type="evidence" value="ECO:0007669"/>
    <property type="project" value="InterPro"/>
</dbReference>
<dbReference type="PANTHER" id="PTHR13326">
    <property type="entry name" value="TRNA PSEUDOURIDINE SYNTHASE D"/>
    <property type="match status" value="1"/>
</dbReference>
<evidence type="ECO:0000313" key="8">
    <source>
        <dbReference type="Proteomes" id="UP000037510"/>
    </source>
</evidence>
<evidence type="ECO:0000256" key="2">
    <source>
        <dbReference type="ARBA" id="ARBA00022694"/>
    </source>
</evidence>
<proteinExistence type="inferred from homology"/>
<evidence type="ECO:0000256" key="3">
    <source>
        <dbReference type="ARBA" id="ARBA00023235"/>
    </source>
</evidence>
<dbReference type="SUPFAM" id="SSF55120">
    <property type="entry name" value="Pseudouridine synthase"/>
    <property type="match status" value="1"/>
</dbReference>
<gene>
    <name evidence="7" type="ORF">OBRU01_04744</name>
</gene>
<dbReference type="InterPro" id="IPR011760">
    <property type="entry name" value="PsdUridine_synth_TruD_insert"/>
</dbReference>
<dbReference type="GO" id="GO:0005634">
    <property type="term" value="C:nucleus"/>
    <property type="evidence" value="ECO:0007669"/>
    <property type="project" value="TreeGrafter"/>
</dbReference>
<dbReference type="GO" id="GO:0003723">
    <property type="term" value="F:RNA binding"/>
    <property type="evidence" value="ECO:0007669"/>
    <property type="project" value="InterPro"/>
</dbReference>
<dbReference type="EMBL" id="JTDY01002552">
    <property type="protein sequence ID" value="KOB71193.1"/>
    <property type="molecule type" value="Genomic_DNA"/>
</dbReference>
<dbReference type="Pfam" id="PF01142">
    <property type="entry name" value="TruD"/>
    <property type="match status" value="1"/>
</dbReference>
<comment type="similarity">
    <text evidence="1">Belongs to the pseudouridine synthase TruD family.</text>
</comment>